<keyword evidence="3" id="KW-1185">Reference proteome</keyword>
<accession>D3FW66</accession>
<feature type="region of interest" description="Disordered" evidence="1">
    <location>
        <begin position="1"/>
        <end position="25"/>
    </location>
</feature>
<sequence length="84" mass="9272">MCVTREIPHEPSDEEVPGPARGKRAPAAEVNHYRKVNSFSLCVASSYSKKQGAEETPGPLPAEEINNHCKEDFFIRFLNCGVLA</sequence>
<evidence type="ECO:0000256" key="1">
    <source>
        <dbReference type="SAM" id="MobiDB-lite"/>
    </source>
</evidence>
<dbReference type="KEGG" id="bpf:BpOF4_02655"/>
<gene>
    <name evidence="2" type="ordered locus">BpOF4_02655</name>
</gene>
<name>D3FW66_ALKPO</name>
<organism evidence="2 3">
    <name type="scientific">Alkalihalophilus pseudofirmus (strain ATCC BAA-2126 / JCM 17055 / OF4)</name>
    <name type="common">Bacillus pseudofirmus</name>
    <dbReference type="NCBI Taxonomy" id="398511"/>
    <lineage>
        <taxon>Bacteria</taxon>
        <taxon>Bacillati</taxon>
        <taxon>Bacillota</taxon>
        <taxon>Bacilli</taxon>
        <taxon>Bacillales</taxon>
        <taxon>Bacillaceae</taxon>
        <taxon>Alkalihalophilus</taxon>
    </lineage>
</organism>
<feature type="compositionally biased region" description="Basic and acidic residues" evidence="1">
    <location>
        <begin position="1"/>
        <end position="11"/>
    </location>
</feature>
<evidence type="ECO:0000313" key="3">
    <source>
        <dbReference type="Proteomes" id="UP000001544"/>
    </source>
</evidence>
<dbReference type="AlphaFoldDB" id="D3FW66"/>
<dbReference type="EMBL" id="CP001878">
    <property type="protein sequence ID" value="ADC48598.1"/>
    <property type="molecule type" value="Genomic_DNA"/>
</dbReference>
<protein>
    <submittedName>
        <fullName evidence="2">Uncharacterized protein</fullName>
    </submittedName>
</protein>
<proteinExistence type="predicted"/>
<dbReference type="HOGENOM" id="CLU_2520746_0_0_9"/>
<evidence type="ECO:0000313" key="2">
    <source>
        <dbReference type="EMBL" id="ADC48598.1"/>
    </source>
</evidence>
<dbReference type="Proteomes" id="UP000001544">
    <property type="component" value="Chromosome"/>
</dbReference>
<reference evidence="2 3" key="1">
    <citation type="journal article" date="2011" name="Environ. Microbiol.">
        <title>Genome of alkaliphilic Bacillus pseudofirmus OF4 reveals adaptations that support the ability to grow in an external pH range from 7.5 to 11.4.</title>
        <authorList>
            <person name="Janto B."/>
            <person name="Ahmed A."/>
            <person name="Ito M."/>
            <person name="Liu J."/>
            <person name="Hicks D.B."/>
            <person name="Pagni S."/>
            <person name="Fackelmayer O.J."/>
            <person name="Smith T.A."/>
            <person name="Earl J."/>
            <person name="Elbourne L.D."/>
            <person name="Hassan K."/>
            <person name="Paulsen I.T."/>
            <person name="Kolsto A.B."/>
            <person name="Tourasse N.J."/>
            <person name="Ehrlich G.D."/>
            <person name="Boissy R."/>
            <person name="Ivey D.M."/>
            <person name="Li G."/>
            <person name="Xue Y."/>
            <person name="Ma Y."/>
            <person name="Hu F.Z."/>
            <person name="Krulwich T.A."/>
        </authorList>
    </citation>
    <scope>NUCLEOTIDE SEQUENCE [LARGE SCALE GENOMIC DNA]</scope>
    <source>
        <strain evidence="3">ATCC BAA-2126 / JCM 17055 / OF4</strain>
    </source>
</reference>